<dbReference type="PANTHER" id="PTHR42791:SF1">
    <property type="entry name" value="N-ACETYLTRANSFERASE DOMAIN-CONTAINING PROTEIN"/>
    <property type="match status" value="1"/>
</dbReference>
<dbReference type="Pfam" id="PF13508">
    <property type="entry name" value="Acetyltransf_7"/>
    <property type="match status" value="1"/>
</dbReference>
<dbReference type="OrthoDB" id="544277at2759"/>
<dbReference type="Proteomes" id="UP000235371">
    <property type="component" value="Unassembled WGS sequence"/>
</dbReference>
<dbReference type="InParanoid" id="A0A2J6SHJ7"/>
<evidence type="ECO:0000313" key="2">
    <source>
        <dbReference type="EMBL" id="PMD50246.1"/>
    </source>
</evidence>
<reference evidence="2 3" key="1">
    <citation type="submission" date="2016-04" db="EMBL/GenBank/DDBJ databases">
        <title>A degradative enzymes factory behind the ericoid mycorrhizal symbiosis.</title>
        <authorList>
            <consortium name="DOE Joint Genome Institute"/>
            <person name="Martino E."/>
            <person name="Morin E."/>
            <person name="Grelet G."/>
            <person name="Kuo A."/>
            <person name="Kohler A."/>
            <person name="Daghino S."/>
            <person name="Barry K."/>
            <person name="Choi C."/>
            <person name="Cichocki N."/>
            <person name="Clum A."/>
            <person name="Copeland A."/>
            <person name="Hainaut M."/>
            <person name="Haridas S."/>
            <person name="Labutti K."/>
            <person name="Lindquist E."/>
            <person name="Lipzen A."/>
            <person name="Khouja H.-R."/>
            <person name="Murat C."/>
            <person name="Ohm R."/>
            <person name="Olson A."/>
            <person name="Spatafora J."/>
            <person name="Veneault-Fourrey C."/>
            <person name="Henrissat B."/>
            <person name="Grigoriev I."/>
            <person name="Martin F."/>
            <person name="Perotto S."/>
        </authorList>
    </citation>
    <scope>NUCLEOTIDE SEQUENCE [LARGE SCALE GENOMIC DNA]</scope>
    <source>
        <strain evidence="2 3">E</strain>
    </source>
</reference>
<dbReference type="PROSITE" id="PS51186">
    <property type="entry name" value="GNAT"/>
    <property type="match status" value="1"/>
</dbReference>
<dbReference type="SUPFAM" id="SSF55729">
    <property type="entry name" value="Acyl-CoA N-acyltransferases (Nat)"/>
    <property type="match status" value="1"/>
</dbReference>
<accession>A0A2J6SHJ7</accession>
<protein>
    <recommendedName>
        <fullName evidence="1">N-acetyltransferase domain-containing protein</fullName>
    </recommendedName>
</protein>
<dbReference type="AlphaFoldDB" id="A0A2J6SHJ7"/>
<gene>
    <name evidence="2" type="ORF">K444DRAFT_546531</name>
</gene>
<evidence type="ECO:0000259" key="1">
    <source>
        <dbReference type="PROSITE" id="PS51186"/>
    </source>
</evidence>
<dbReference type="Gene3D" id="3.40.630.30">
    <property type="match status" value="1"/>
</dbReference>
<keyword evidence="3" id="KW-1185">Reference proteome</keyword>
<dbReference type="EMBL" id="KZ613913">
    <property type="protein sequence ID" value="PMD50246.1"/>
    <property type="molecule type" value="Genomic_DNA"/>
</dbReference>
<sequence length="61" mass="6827">ILVTAPEFQGRGVGRLLCNEGLQIADREKLSAWLEASARGRRLYQKLGFENVENILIDLGK</sequence>
<proteinExistence type="predicted"/>
<dbReference type="CDD" id="cd04301">
    <property type="entry name" value="NAT_SF"/>
    <property type="match status" value="1"/>
</dbReference>
<feature type="non-terminal residue" evidence="2">
    <location>
        <position position="1"/>
    </location>
</feature>
<organism evidence="2 3">
    <name type="scientific">Hyaloscypha bicolor E</name>
    <dbReference type="NCBI Taxonomy" id="1095630"/>
    <lineage>
        <taxon>Eukaryota</taxon>
        <taxon>Fungi</taxon>
        <taxon>Dikarya</taxon>
        <taxon>Ascomycota</taxon>
        <taxon>Pezizomycotina</taxon>
        <taxon>Leotiomycetes</taxon>
        <taxon>Helotiales</taxon>
        <taxon>Hyaloscyphaceae</taxon>
        <taxon>Hyaloscypha</taxon>
        <taxon>Hyaloscypha bicolor</taxon>
    </lineage>
</organism>
<dbReference type="RefSeq" id="XP_024727150.1">
    <property type="nucleotide sequence ID" value="XM_024876231.1"/>
</dbReference>
<dbReference type="InterPro" id="IPR052523">
    <property type="entry name" value="Trichothecene_AcTrans"/>
</dbReference>
<dbReference type="InterPro" id="IPR016181">
    <property type="entry name" value="Acyl_CoA_acyltransferase"/>
</dbReference>
<dbReference type="PANTHER" id="PTHR42791">
    <property type="entry name" value="GNAT FAMILY ACETYLTRANSFERASE"/>
    <property type="match status" value="1"/>
</dbReference>
<name>A0A2J6SHJ7_9HELO</name>
<dbReference type="InterPro" id="IPR000182">
    <property type="entry name" value="GNAT_dom"/>
</dbReference>
<evidence type="ECO:0000313" key="3">
    <source>
        <dbReference type="Proteomes" id="UP000235371"/>
    </source>
</evidence>
<feature type="domain" description="N-acetyltransferase" evidence="1">
    <location>
        <begin position="1"/>
        <end position="61"/>
    </location>
</feature>
<dbReference type="GeneID" id="36584310"/>
<dbReference type="GO" id="GO:0016747">
    <property type="term" value="F:acyltransferase activity, transferring groups other than amino-acyl groups"/>
    <property type="evidence" value="ECO:0007669"/>
    <property type="project" value="InterPro"/>
</dbReference>